<evidence type="ECO:0000313" key="5">
    <source>
        <dbReference type="EMBL" id="SVC94712.1"/>
    </source>
</evidence>
<protein>
    <recommendedName>
        <fullName evidence="4">Non-haem dioxygenase N-terminal domain-containing protein</fullName>
    </recommendedName>
</protein>
<gene>
    <name evidence="5" type="ORF">METZ01_LOCUS347566</name>
</gene>
<dbReference type="PANTHER" id="PTHR10209">
    <property type="entry name" value="OXIDOREDUCTASE, 2OG-FE II OXYGENASE FAMILY PROTEIN"/>
    <property type="match status" value="1"/>
</dbReference>
<evidence type="ECO:0000256" key="3">
    <source>
        <dbReference type="ARBA" id="ARBA00023004"/>
    </source>
</evidence>
<keyword evidence="2" id="KW-0560">Oxidoreductase</keyword>
<dbReference type="Pfam" id="PF14226">
    <property type="entry name" value="DIOX_N"/>
    <property type="match status" value="1"/>
</dbReference>
<accession>A0A382RBW4</accession>
<sequence length="142" mass="15970">MHQAPPSSGVFCLWDDGVDLDMANSVGNNSSFKGIPIIDISPLVVPSNNSKSVRKTVDEIGNACKNVGFFYIKNHQIPQEHLDALIPLTQKFFNLPLKEKMKIHISKSDIFRGYTPLGKELTNEKYDWHECVDFGLDLEPSH</sequence>
<dbReference type="SUPFAM" id="SSF51197">
    <property type="entry name" value="Clavaminate synthase-like"/>
    <property type="match status" value="1"/>
</dbReference>
<dbReference type="PANTHER" id="PTHR10209:SF881">
    <property type="entry name" value="FI07970P-RELATED"/>
    <property type="match status" value="1"/>
</dbReference>
<dbReference type="GO" id="GO:0046872">
    <property type="term" value="F:metal ion binding"/>
    <property type="evidence" value="ECO:0007669"/>
    <property type="project" value="UniProtKB-KW"/>
</dbReference>
<dbReference type="GO" id="GO:0016491">
    <property type="term" value="F:oxidoreductase activity"/>
    <property type="evidence" value="ECO:0007669"/>
    <property type="project" value="UniProtKB-KW"/>
</dbReference>
<evidence type="ECO:0000256" key="2">
    <source>
        <dbReference type="ARBA" id="ARBA00023002"/>
    </source>
</evidence>
<dbReference type="Gene3D" id="2.60.120.330">
    <property type="entry name" value="B-lactam Antibiotic, Isopenicillin N Synthase, Chain"/>
    <property type="match status" value="1"/>
</dbReference>
<keyword evidence="3" id="KW-0408">Iron</keyword>
<keyword evidence="1" id="KW-0479">Metal-binding</keyword>
<evidence type="ECO:0000259" key="4">
    <source>
        <dbReference type="Pfam" id="PF14226"/>
    </source>
</evidence>
<reference evidence="5" key="1">
    <citation type="submission" date="2018-05" db="EMBL/GenBank/DDBJ databases">
        <authorList>
            <person name="Lanie J.A."/>
            <person name="Ng W.-L."/>
            <person name="Kazmierczak K.M."/>
            <person name="Andrzejewski T.M."/>
            <person name="Davidsen T.M."/>
            <person name="Wayne K.J."/>
            <person name="Tettelin H."/>
            <person name="Glass J.I."/>
            <person name="Rusch D."/>
            <person name="Podicherti R."/>
            <person name="Tsui H.-C.T."/>
            <person name="Winkler M.E."/>
        </authorList>
    </citation>
    <scope>NUCLEOTIDE SEQUENCE</scope>
</reference>
<feature type="domain" description="Non-haem dioxygenase N-terminal" evidence="4">
    <location>
        <begin position="35"/>
        <end position="141"/>
    </location>
</feature>
<dbReference type="AlphaFoldDB" id="A0A382RBW4"/>
<dbReference type="EMBL" id="UINC01120305">
    <property type="protein sequence ID" value="SVC94712.1"/>
    <property type="molecule type" value="Genomic_DNA"/>
</dbReference>
<name>A0A382RBW4_9ZZZZ</name>
<proteinExistence type="predicted"/>
<dbReference type="InterPro" id="IPR026992">
    <property type="entry name" value="DIOX_N"/>
</dbReference>
<organism evidence="5">
    <name type="scientific">marine metagenome</name>
    <dbReference type="NCBI Taxonomy" id="408172"/>
    <lineage>
        <taxon>unclassified sequences</taxon>
        <taxon>metagenomes</taxon>
        <taxon>ecological metagenomes</taxon>
    </lineage>
</organism>
<dbReference type="InterPro" id="IPR027443">
    <property type="entry name" value="IPNS-like_sf"/>
</dbReference>
<evidence type="ECO:0000256" key="1">
    <source>
        <dbReference type="ARBA" id="ARBA00022723"/>
    </source>
</evidence>
<feature type="non-terminal residue" evidence="5">
    <location>
        <position position="142"/>
    </location>
</feature>